<evidence type="ECO:0008006" key="4">
    <source>
        <dbReference type="Google" id="ProtNLM"/>
    </source>
</evidence>
<dbReference type="AlphaFoldDB" id="A0AAD5WSS4"/>
<protein>
    <recommendedName>
        <fullName evidence="4">Cytidyltransferase-like domain-containing protein</fullName>
    </recommendedName>
</protein>
<dbReference type="PANTHER" id="PTHR10695:SF46">
    <property type="entry name" value="BIFUNCTIONAL COENZYME A SYNTHASE-RELATED"/>
    <property type="match status" value="1"/>
</dbReference>
<comment type="caution">
    <text evidence="2">The sequence shown here is derived from an EMBL/GenBank/DDBJ whole genome shotgun (WGS) entry which is preliminary data.</text>
</comment>
<feature type="region of interest" description="Disordered" evidence="1">
    <location>
        <begin position="374"/>
        <end position="400"/>
    </location>
</feature>
<dbReference type="InterPro" id="IPR014729">
    <property type="entry name" value="Rossmann-like_a/b/a_fold"/>
</dbReference>
<sequence length="400" mass="43752">MAPSLLLLPFPPQPHNPHLVDVAYRPSIEAAIRKLSNPDSASTLIVAVPHTFLHGPSLFHQQLSWPECQSLVATLYSIVGLICTSLSVPSEVRGGPTSVDVRVVLVDHSKDVGPDISAAPRIAANNTTVVDLVTFVATYKPWSRIFHVDSEMGALMFKRFCNLAEWKQKLPFSSFFEVPGGMVMHSGEQPEKTTPTLTKTHRVACLGGTFDYLHPGHKLLLTAGVHLLDVPPVESGQKCRYVIGITGDQLLVNKKFADQVQSWQQRTENVLDFLATLLELSLDGFEAVKIPRVTGNSTRVEFRNGTVVIDCVEITDVYGPTVTDPEITALVVSGETKAGGDDVLKKRRENGLGPMELFTVDVLDSNGLVTEGKSEGFESKISSTTIRRRRAEQAKSQAKF</sequence>
<dbReference type="EMBL" id="JAKWBI020000101">
    <property type="protein sequence ID" value="KAJ2902818.1"/>
    <property type="molecule type" value="Genomic_DNA"/>
</dbReference>
<accession>A0AAD5WSS4</accession>
<gene>
    <name evidence="2" type="ORF">MKZ38_000099</name>
</gene>
<evidence type="ECO:0000256" key="1">
    <source>
        <dbReference type="SAM" id="MobiDB-lite"/>
    </source>
</evidence>
<dbReference type="PANTHER" id="PTHR10695">
    <property type="entry name" value="DEPHOSPHO-COA KINASE-RELATED"/>
    <property type="match status" value="1"/>
</dbReference>
<reference evidence="2" key="1">
    <citation type="submission" date="2022-07" db="EMBL/GenBank/DDBJ databases">
        <title>Draft genome sequence of Zalerion maritima ATCC 34329, a (micro)plastics degrading marine fungus.</title>
        <authorList>
            <person name="Paco A."/>
            <person name="Goncalves M.F.M."/>
            <person name="Rocha-Santos T.A.P."/>
            <person name="Alves A."/>
        </authorList>
    </citation>
    <scope>NUCLEOTIDE SEQUENCE</scope>
    <source>
        <strain evidence="2">ATCC 34329</strain>
    </source>
</reference>
<dbReference type="GO" id="GO:0004140">
    <property type="term" value="F:dephospho-CoA kinase activity"/>
    <property type="evidence" value="ECO:0007669"/>
    <property type="project" value="TreeGrafter"/>
</dbReference>
<dbReference type="SUPFAM" id="SSF52374">
    <property type="entry name" value="Nucleotidylyl transferase"/>
    <property type="match status" value="1"/>
</dbReference>
<name>A0AAD5WSS4_9PEZI</name>
<evidence type="ECO:0000313" key="2">
    <source>
        <dbReference type="EMBL" id="KAJ2902818.1"/>
    </source>
</evidence>
<dbReference type="Gene3D" id="3.40.50.620">
    <property type="entry name" value="HUPs"/>
    <property type="match status" value="1"/>
</dbReference>
<proteinExistence type="predicted"/>
<evidence type="ECO:0000313" key="3">
    <source>
        <dbReference type="Proteomes" id="UP001201980"/>
    </source>
</evidence>
<keyword evidence="3" id="KW-1185">Reference proteome</keyword>
<dbReference type="Proteomes" id="UP001201980">
    <property type="component" value="Unassembled WGS sequence"/>
</dbReference>
<dbReference type="GO" id="GO:0015937">
    <property type="term" value="P:coenzyme A biosynthetic process"/>
    <property type="evidence" value="ECO:0007669"/>
    <property type="project" value="TreeGrafter"/>
</dbReference>
<organism evidence="2 3">
    <name type="scientific">Zalerion maritima</name>
    <dbReference type="NCBI Taxonomy" id="339359"/>
    <lineage>
        <taxon>Eukaryota</taxon>
        <taxon>Fungi</taxon>
        <taxon>Dikarya</taxon>
        <taxon>Ascomycota</taxon>
        <taxon>Pezizomycotina</taxon>
        <taxon>Sordariomycetes</taxon>
        <taxon>Lulworthiomycetidae</taxon>
        <taxon>Lulworthiales</taxon>
        <taxon>Lulworthiaceae</taxon>
        <taxon>Zalerion</taxon>
    </lineage>
</organism>